<comment type="caution">
    <text evidence="19">The sequence shown here is derived from an EMBL/GenBank/DDBJ whole genome shotgun (WGS) entry which is preliminary data.</text>
</comment>
<dbReference type="GO" id="GO:0007029">
    <property type="term" value="P:endoplasmic reticulum organization"/>
    <property type="evidence" value="ECO:0007669"/>
    <property type="project" value="InterPro"/>
</dbReference>
<organism evidence="19 20">
    <name type="scientific">Acer negundo</name>
    <name type="common">Box elder</name>
    <dbReference type="NCBI Taxonomy" id="4023"/>
    <lineage>
        <taxon>Eukaryota</taxon>
        <taxon>Viridiplantae</taxon>
        <taxon>Streptophyta</taxon>
        <taxon>Embryophyta</taxon>
        <taxon>Tracheophyta</taxon>
        <taxon>Spermatophyta</taxon>
        <taxon>Magnoliopsida</taxon>
        <taxon>eudicotyledons</taxon>
        <taxon>Gunneridae</taxon>
        <taxon>Pentapetalae</taxon>
        <taxon>rosids</taxon>
        <taxon>malvids</taxon>
        <taxon>Sapindales</taxon>
        <taxon>Sapindaceae</taxon>
        <taxon>Hippocastanoideae</taxon>
        <taxon>Acereae</taxon>
        <taxon>Acer</taxon>
    </lineage>
</organism>
<keyword evidence="10" id="KW-0136">Cellulose degradation</keyword>
<feature type="chain" id="PRO_5041945931" description="cellulase" evidence="17">
    <location>
        <begin position="24"/>
        <end position="565"/>
    </location>
</feature>
<keyword evidence="14" id="KW-0624">Polysaccharide degradation</keyword>
<dbReference type="SUPFAM" id="SSF48208">
    <property type="entry name" value="Six-hairpin glycosidases"/>
    <property type="match status" value="2"/>
</dbReference>
<feature type="signal peptide" evidence="17">
    <location>
        <begin position="1"/>
        <end position="23"/>
    </location>
</feature>
<dbReference type="InterPro" id="IPR012341">
    <property type="entry name" value="6hp_glycosidase-like_sf"/>
</dbReference>
<evidence type="ECO:0000256" key="13">
    <source>
        <dbReference type="ARBA" id="ARBA00023295"/>
    </source>
</evidence>
<evidence type="ECO:0000256" key="17">
    <source>
        <dbReference type="SAM" id="SignalP"/>
    </source>
</evidence>
<evidence type="ECO:0000256" key="14">
    <source>
        <dbReference type="ARBA" id="ARBA00023326"/>
    </source>
</evidence>
<evidence type="ECO:0000313" key="20">
    <source>
        <dbReference type="Proteomes" id="UP001064489"/>
    </source>
</evidence>
<evidence type="ECO:0000313" key="19">
    <source>
        <dbReference type="EMBL" id="KAI9160222.1"/>
    </source>
</evidence>
<keyword evidence="6 16" id="KW-0812">Transmembrane</keyword>
<dbReference type="EC" id="3.2.1.4" evidence="5"/>
<feature type="transmembrane region" description="Helical" evidence="16">
    <location>
        <begin position="489"/>
        <end position="509"/>
    </location>
</feature>
<evidence type="ECO:0000256" key="8">
    <source>
        <dbReference type="ARBA" id="ARBA00022824"/>
    </source>
</evidence>
<evidence type="ECO:0000256" key="16">
    <source>
        <dbReference type="SAM" id="Phobius"/>
    </source>
</evidence>
<evidence type="ECO:0000256" key="4">
    <source>
        <dbReference type="ARBA" id="ARBA00008462"/>
    </source>
</evidence>
<keyword evidence="7" id="KW-0378">Hydrolase</keyword>
<dbReference type="InterPro" id="IPR001701">
    <property type="entry name" value="Glyco_hydro_9"/>
</dbReference>
<dbReference type="InterPro" id="IPR008928">
    <property type="entry name" value="6-hairpin_glycosidase_sf"/>
</dbReference>
<evidence type="ECO:0000256" key="10">
    <source>
        <dbReference type="ARBA" id="ARBA00023001"/>
    </source>
</evidence>
<keyword evidence="11 16" id="KW-0472">Membrane</keyword>
<keyword evidence="20" id="KW-1185">Reference proteome</keyword>
<reference evidence="19" key="1">
    <citation type="journal article" date="2022" name="Plant J.">
        <title>Strategies of tolerance reflected in two North American maple genomes.</title>
        <authorList>
            <person name="McEvoy S.L."/>
            <person name="Sezen U.U."/>
            <person name="Trouern-Trend A."/>
            <person name="McMahon S.M."/>
            <person name="Schaberg P.G."/>
            <person name="Yang J."/>
            <person name="Wegrzyn J.L."/>
            <person name="Swenson N.G."/>
        </authorList>
    </citation>
    <scope>NUCLEOTIDE SEQUENCE</scope>
    <source>
        <strain evidence="19">91603</strain>
    </source>
</reference>
<feature type="transmembrane region" description="Helical" evidence="16">
    <location>
        <begin position="534"/>
        <end position="555"/>
    </location>
</feature>
<evidence type="ECO:0000259" key="18">
    <source>
        <dbReference type="Pfam" id="PF00759"/>
    </source>
</evidence>
<evidence type="ECO:0000256" key="1">
    <source>
        <dbReference type="ARBA" id="ARBA00000966"/>
    </source>
</evidence>
<reference evidence="19" key="2">
    <citation type="submission" date="2023-02" db="EMBL/GenBank/DDBJ databases">
        <authorList>
            <person name="Swenson N.G."/>
            <person name="Wegrzyn J.L."/>
            <person name="Mcevoy S.L."/>
        </authorList>
    </citation>
    <scope>NUCLEOTIDE SEQUENCE</scope>
    <source>
        <strain evidence="19">91603</strain>
        <tissue evidence="19">Leaf</tissue>
    </source>
</reference>
<sequence length="565" mass="62020">MGGKYKSVLGFVGMMMMLRSVASSSISHDYGDALSKCILFFEGQRSGKLPSSQRMTWRKDSALHDGSDIGIDLVGGYYDAGDNIKFNFPMAFTTTMLAWSILEFGNHMGSELQHATEAVKWGTDYFLKATSVPGKVVAQVGEPYGDHNCWERPEDMDTARTSYVVNTTSPGSEVSAEIAAALAASSMVFKNIDNRYSQMLLKRASQVFQFADQHRGSYNESIGPAVCPFYCDFSGFMVGGYYDAGDNITFSFPLAFTTTMIALSILEFGNHTGSELQHATEAVKWGTYYFLKATTVPGKVVAQVGEPYGDHNCWERPEDMDTARTSYLLNTTNPGSEVSAEIAAALTASSMVFKNIDNRYSQVLFKRASQISHYRSTNSDPETFAQRKKASKMQQRKLSASGRPSGTDGSDFSYRMVVDSRYTKVAKGKSRLSALIITQATIQLIGFLCTYLLTSKEEGLNTLAISSASACLFSLFIGELGQKRSRVNFLRISMVASSMAILISVFSVVKTNSALEVIKNPIDWETKKFELLKIAHVLLGSLVQIFLVSTIISLIGNMSPPKKAS</sequence>
<dbReference type="AlphaFoldDB" id="A0AAD5IDK2"/>
<dbReference type="EMBL" id="JAJSOW010000106">
    <property type="protein sequence ID" value="KAI9160222.1"/>
    <property type="molecule type" value="Genomic_DNA"/>
</dbReference>
<comment type="subcellular location">
    <subcellularLocation>
        <location evidence="2">Endoplasmic reticulum membrane</location>
        <topology evidence="2">Multi-pass membrane protein</topology>
    </subcellularLocation>
</comment>
<evidence type="ECO:0000256" key="12">
    <source>
        <dbReference type="ARBA" id="ARBA00023277"/>
    </source>
</evidence>
<dbReference type="Pfam" id="PF07086">
    <property type="entry name" value="Jagunal"/>
    <property type="match status" value="1"/>
</dbReference>
<evidence type="ECO:0000256" key="6">
    <source>
        <dbReference type="ARBA" id="ARBA00022692"/>
    </source>
</evidence>
<feature type="domain" description="Glycoside hydrolase family 9" evidence="18">
    <location>
        <begin position="30"/>
        <end position="235"/>
    </location>
</feature>
<dbReference type="GO" id="GO:0005789">
    <property type="term" value="C:endoplasmic reticulum membrane"/>
    <property type="evidence" value="ECO:0007669"/>
    <property type="project" value="UniProtKB-SubCell"/>
</dbReference>
<dbReference type="PANTHER" id="PTHR22298">
    <property type="entry name" value="ENDO-1,4-BETA-GLUCANASE"/>
    <property type="match status" value="1"/>
</dbReference>
<dbReference type="GO" id="GO:0030245">
    <property type="term" value="P:cellulose catabolic process"/>
    <property type="evidence" value="ECO:0007669"/>
    <property type="project" value="UniProtKB-KW"/>
</dbReference>
<feature type="transmembrane region" description="Helical" evidence="16">
    <location>
        <begin position="432"/>
        <end position="453"/>
    </location>
</feature>
<comment type="catalytic activity">
    <reaction evidence="1">
        <text>Endohydrolysis of (1-&gt;4)-beta-D-glucosidic linkages in cellulose, lichenin and cereal beta-D-glucans.</text>
        <dbReference type="EC" id="3.2.1.4"/>
    </reaction>
</comment>
<dbReference type="Proteomes" id="UP001064489">
    <property type="component" value="Chromosome 2"/>
</dbReference>
<gene>
    <name evidence="19" type="ORF">LWI28_006295</name>
</gene>
<keyword evidence="17" id="KW-0732">Signal</keyword>
<protein>
    <recommendedName>
        <fullName evidence="5">cellulase</fullName>
        <ecNumber evidence="5">3.2.1.4</ecNumber>
    </recommendedName>
</protein>
<dbReference type="InterPro" id="IPR009787">
    <property type="entry name" value="Jagunal"/>
</dbReference>
<keyword evidence="12" id="KW-0119">Carbohydrate metabolism</keyword>
<keyword evidence="13" id="KW-0326">Glycosidase</keyword>
<proteinExistence type="inferred from homology"/>
<feature type="transmembrane region" description="Helical" evidence="16">
    <location>
        <begin position="459"/>
        <end position="477"/>
    </location>
</feature>
<evidence type="ECO:0000256" key="11">
    <source>
        <dbReference type="ARBA" id="ARBA00023136"/>
    </source>
</evidence>
<keyword evidence="9 16" id="KW-1133">Transmembrane helix</keyword>
<evidence type="ECO:0000256" key="7">
    <source>
        <dbReference type="ARBA" id="ARBA00022801"/>
    </source>
</evidence>
<dbReference type="GO" id="GO:0008810">
    <property type="term" value="F:cellulase activity"/>
    <property type="evidence" value="ECO:0007669"/>
    <property type="project" value="UniProtKB-EC"/>
</dbReference>
<feature type="region of interest" description="Disordered" evidence="15">
    <location>
        <begin position="376"/>
        <end position="408"/>
    </location>
</feature>
<name>A0AAD5IDK2_ACENE</name>
<evidence type="ECO:0000256" key="3">
    <source>
        <dbReference type="ARBA" id="ARBA00007072"/>
    </source>
</evidence>
<comment type="similarity">
    <text evidence="3">Belongs to the glycosyl hydrolase 9 (cellulase E) family.</text>
</comment>
<evidence type="ECO:0000256" key="15">
    <source>
        <dbReference type="SAM" id="MobiDB-lite"/>
    </source>
</evidence>
<feature type="domain" description="Glycoside hydrolase family 9" evidence="18">
    <location>
        <begin position="238"/>
        <end position="375"/>
    </location>
</feature>
<evidence type="ECO:0000256" key="9">
    <source>
        <dbReference type="ARBA" id="ARBA00022989"/>
    </source>
</evidence>
<dbReference type="Pfam" id="PF00759">
    <property type="entry name" value="Glyco_hydro_9"/>
    <property type="match status" value="2"/>
</dbReference>
<feature type="compositionally biased region" description="Polar residues" evidence="15">
    <location>
        <begin position="396"/>
        <end position="408"/>
    </location>
</feature>
<feature type="compositionally biased region" description="Basic residues" evidence="15">
    <location>
        <begin position="386"/>
        <end position="395"/>
    </location>
</feature>
<evidence type="ECO:0000256" key="2">
    <source>
        <dbReference type="ARBA" id="ARBA00004477"/>
    </source>
</evidence>
<accession>A0AAD5IDK2</accession>
<evidence type="ECO:0000256" key="5">
    <source>
        <dbReference type="ARBA" id="ARBA00012601"/>
    </source>
</evidence>
<comment type="similarity">
    <text evidence="4">Belongs to the jagunal family.</text>
</comment>
<keyword evidence="8" id="KW-0256">Endoplasmic reticulum</keyword>
<dbReference type="Gene3D" id="1.50.10.10">
    <property type="match status" value="2"/>
</dbReference>